<dbReference type="InParanoid" id="A0A068UPH1"/>
<keyword evidence="4" id="KW-0732">Signal</keyword>
<keyword evidence="8" id="KW-1185">Reference proteome</keyword>
<keyword evidence="5" id="KW-0325">Glycoprotein</keyword>
<evidence type="ECO:0000256" key="1">
    <source>
        <dbReference type="ARBA" id="ARBA00004116"/>
    </source>
</evidence>
<dbReference type="STRING" id="49390.A0A068UPH1"/>
<evidence type="ECO:0000313" key="7">
    <source>
        <dbReference type="EMBL" id="CDP09528.1"/>
    </source>
</evidence>
<comment type="subcellular location">
    <subcellularLocation>
        <location evidence="1">Vacuole</location>
    </subcellularLocation>
</comment>
<dbReference type="Gene3D" id="2.120.10.30">
    <property type="entry name" value="TolB, C-terminal domain"/>
    <property type="match status" value="1"/>
</dbReference>
<evidence type="ECO:0000256" key="5">
    <source>
        <dbReference type="ARBA" id="ARBA00023180"/>
    </source>
</evidence>
<dbReference type="SUPFAM" id="SSF63829">
    <property type="entry name" value="Calcium-dependent phosphotriesterase"/>
    <property type="match status" value="1"/>
</dbReference>
<evidence type="ECO:0000256" key="3">
    <source>
        <dbReference type="ARBA" id="ARBA00022554"/>
    </source>
</evidence>
<gene>
    <name evidence="7" type="ORF">GSCOC_T00028933001</name>
</gene>
<dbReference type="InterPro" id="IPR011042">
    <property type="entry name" value="6-blade_b-propeller_TolB-like"/>
</dbReference>
<organism evidence="7 8">
    <name type="scientific">Coffea canephora</name>
    <name type="common">Robusta coffee</name>
    <dbReference type="NCBI Taxonomy" id="49390"/>
    <lineage>
        <taxon>Eukaryota</taxon>
        <taxon>Viridiplantae</taxon>
        <taxon>Streptophyta</taxon>
        <taxon>Embryophyta</taxon>
        <taxon>Tracheophyta</taxon>
        <taxon>Spermatophyta</taxon>
        <taxon>Magnoliopsida</taxon>
        <taxon>eudicotyledons</taxon>
        <taxon>Gunneridae</taxon>
        <taxon>Pentapetalae</taxon>
        <taxon>asterids</taxon>
        <taxon>lamiids</taxon>
        <taxon>Gentianales</taxon>
        <taxon>Rubiaceae</taxon>
        <taxon>Ixoroideae</taxon>
        <taxon>Gardenieae complex</taxon>
        <taxon>Bertiereae - Coffeeae clade</taxon>
        <taxon>Coffeeae</taxon>
        <taxon>Coffea</taxon>
    </lineage>
</organism>
<protein>
    <recommendedName>
        <fullName evidence="6">Strictosidine synthase conserved region domain-containing protein</fullName>
    </recommendedName>
</protein>
<proteinExistence type="inferred from homology"/>
<accession>A0A068UPH1</accession>
<dbReference type="AlphaFoldDB" id="A0A068UPH1"/>
<evidence type="ECO:0000259" key="6">
    <source>
        <dbReference type="Pfam" id="PF03088"/>
    </source>
</evidence>
<dbReference type="Pfam" id="PF03088">
    <property type="entry name" value="Str_synth"/>
    <property type="match status" value="1"/>
</dbReference>
<dbReference type="PhylomeDB" id="A0A068UPH1"/>
<evidence type="ECO:0000256" key="2">
    <source>
        <dbReference type="ARBA" id="ARBA00009191"/>
    </source>
</evidence>
<sequence>MMNSRSLLLFRKSITYKLFLAATAAAVLISTLVSVEPPEKLPTKDDNEHRQNQQLHPELFQIFGAAGPESLAFKKDGTGAAAATGPYAGVSDGRIIQWRGNESRWVNFAITTPDRTGCDGSHDHVEAESRCGRPLGLSFNEKSGDLYIADAYMGLLLVGSSGGLATCLAKEAQGIPFKFTNGVVVDQTSGIVYFTDSSTKFQRREYISVILRGDSSGRLMKFDPVTYKVTVLLDGLMFPNGVALSKNGDFLLVAETTNCRILKYWLEASRAGKVEPFAELPGFPDNIKRNQKGEFWVAINSRREGVFNWILSNPWLRNFLAILPFDFTRAHSLLADYRGHGLAVKLSENGDIIQILEDKSGETWKCSSEIAEENGYLWIGSVKLPYAVKLRASQ</sequence>
<evidence type="ECO:0000313" key="8">
    <source>
        <dbReference type="Proteomes" id="UP000295252"/>
    </source>
</evidence>
<dbReference type="GO" id="GO:0016787">
    <property type="term" value="F:hydrolase activity"/>
    <property type="evidence" value="ECO:0007669"/>
    <property type="project" value="TreeGrafter"/>
</dbReference>
<dbReference type="OrthoDB" id="5307922at2759"/>
<dbReference type="Gramene" id="CDP09528">
    <property type="protein sequence ID" value="CDP09528"/>
    <property type="gene ID" value="GSCOC_T00028933001"/>
</dbReference>
<dbReference type="PANTHER" id="PTHR10426">
    <property type="entry name" value="STRICTOSIDINE SYNTHASE-RELATED"/>
    <property type="match status" value="1"/>
</dbReference>
<dbReference type="GO" id="GO:0012505">
    <property type="term" value="C:endomembrane system"/>
    <property type="evidence" value="ECO:0007669"/>
    <property type="project" value="TreeGrafter"/>
</dbReference>
<dbReference type="InterPro" id="IPR018119">
    <property type="entry name" value="Strictosidine_synth_cons-reg"/>
</dbReference>
<dbReference type="FunFam" id="2.120.10.30:FF:000032">
    <property type="entry name" value="Protein STRICTOSIDINE SYNTHASE-LIKE 13"/>
    <property type="match status" value="1"/>
</dbReference>
<dbReference type="FunCoup" id="A0A068UPH1">
    <property type="interactions" value="918"/>
</dbReference>
<dbReference type="Proteomes" id="UP000295252">
    <property type="component" value="Chromosome VIII"/>
</dbReference>
<dbReference type="OMA" id="GNESRWV"/>
<keyword evidence="3" id="KW-0926">Vacuole</keyword>
<comment type="similarity">
    <text evidence="2">Belongs to the strictosidine synthase family.</text>
</comment>
<feature type="domain" description="Strictosidine synthase conserved region" evidence="6">
    <location>
        <begin position="181"/>
        <end position="268"/>
    </location>
</feature>
<evidence type="ECO:0000256" key="4">
    <source>
        <dbReference type="ARBA" id="ARBA00022729"/>
    </source>
</evidence>
<name>A0A068UPH1_COFCA</name>
<dbReference type="EMBL" id="HG739123">
    <property type="protein sequence ID" value="CDP09528.1"/>
    <property type="molecule type" value="Genomic_DNA"/>
</dbReference>
<dbReference type="GO" id="GO:0005773">
    <property type="term" value="C:vacuole"/>
    <property type="evidence" value="ECO:0007669"/>
    <property type="project" value="UniProtKB-SubCell"/>
</dbReference>
<reference evidence="8" key="1">
    <citation type="journal article" date="2014" name="Science">
        <title>The coffee genome provides insight into the convergent evolution of caffeine biosynthesis.</title>
        <authorList>
            <person name="Denoeud F."/>
            <person name="Carretero-Paulet L."/>
            <person name="Dereeper A."/>
            <person name="Droc G."/>
            <person name="Guyot R."/>
            <person name="Pietrella M."/>
            <person name="Zheng C."/>
            <person name="Alberti A."/>
            <person name="Anthony F."/>
            <person name="Aprea G."/>
            <person name="Aury J.M."/>
            <person name="Bento P."/>
            <person name="Bernard M."/>
            <person name="Bocs S."/>
            <person name="Campa C."/>
            <person name="Cenci A."/>
            <person name="Combes M.C."/>
            <person name="Crouzillat D."/>
            <person name="Da Silva C."/>
            <person name="Daddiego L."/>
            <person name="De Bellis F."/>
            <person name="Dussert S."/>
            <person name="Garsmeur O."/>
            <person name="Gayraud T."/>
            <person name="Guignon V."/>
            <person name="Jahn K."/>
            <person name="Jamilloux V."/>
            <person name="Joet T."/>
            <person name="Labadie K."/>
            <person name="Lan T."/>
            <person name="Leclercq J."/>
            <person name="Lepelley M."/>
            <person name="Leroy T."/>
            <person name="Li L.T."/>
            <person name="Librado P."/>
            <person name="Lopez L."/>
            <person name="Munoz A."/>
            <person name="Noel B."/>
            <person name="Pallavicini A."/>
            <person name="Perrotta G."/>
            <person name="Poncet V."/>
            <person name="Pot D."/>
            <person name="Priyono X."/>
            <person name="Rigoreau M."/>
            <person name="Rouard M."/>
            <person name="Rozas J."/>
            <person name="Tranchant-Dubreuil C."/>
            <person name="VanBuren R."/>
            <person name="Zhang Q."/>
            <person name="Andrade A.C."/>
            <person name="Argout X."/>
            <person name="Bertrand B."/>
            <person name="de Kochko A."/>
            <person name="Graziosi G."/>
            <person name="Henry R.J."/>
            <person name="Jayarama X."/>
            <person name="Ming R."/>
            <person name="Nagai C."/>
            <person name="Rounsley S."/>
            <person name="Sankoff D."/>
            <person name="Giuliano G."/>
            <person name="Albert V.A."/>
            <person name="Wincker P."/>
            <person name="Lashermes P."/>
        </authorList>
    </citation>
    <scope>NUCLEOTIDE SEQUENCE [LARGE SCALE GENOMIC DNA]</scope>
    <source>
        <strain evidence="8">cv. DH200-94</strain>
    </source>
</reference>
<dbReference type="PANTHER" id="PTHR10426:SF79">
    <property type="entry name" value="PROTEIN STRICTOSIDINE SYNTHASE-LIKE 2"/>
    <property type="match status" value="1"/>
</dbReference>